<proteinExistence type="predicted"/>
<keyword evidence="2" id="KW-0677">Repeat</keyword>
<dbReference type="EMBL" id="CAUYUJ010015817">
    <property type="protein sequence ID" value="CAK0858458.1"/>
    <property type="molecule type" value="Genomic_DNA"/>
</dbReference>
<dbReference type="Pfam" id="PF24681">
    <property type="entry name" value="Kelch_KLHDC2_KLHL20_DRC7"/>
    <property type="match status" value="1"/>
</dbReference>
<comment type="caution">
    <text evidence="3">The sequence shown here is derived from an EMBL/GenBank/DDBJ whole genome shotgun (WGS) entry which is preliminary data.</text>
</comment>
<evidence type="ECO:0000256" key="2">
    <source>
        <dbReference type="ARBA" id="ARBA00022737"/>
    </source>
</evidence>
<dbReference type="Gene3D" id="2.120.10.80">
    <property type="entry name" value="Kelch-type beta propeller"/>
    <property type="match status" value="1"/>
</dbReference>
<accession>A0ABN9UG36</accession>
<dbReference type="SUPFAM" id="SSF117281">
    <property type="entry name" value="Kelch motif"/>
    <property type="match status" value="1"/>
</dbReference>
<dbReference type="PANTHER" id="PTHR46093:SF16">
    <property type="entry name" value="MULTIPLE EGF-LIKE-DOMAINS 8"/>
    <property type="match status" value="1"/>
</dbReference>
<evidence type="ECO:0000256" key="1">
    <source>
        <dbReference type="ARBA" id="ARBA00022441"/>
    </source>
</evidence>
<name>A0ABN9UG36_9DINO</name>
<evidence type="ECO:0000313" key="3">
    <source>
        <dbReference type="EMBL" id="CAK0858458.1"/>
    </source>
</evidence>
<keyword evidence="1" id="KW-0880">Kelch repeat</keyword>
<dbReference type="PANTHER" id="PTHR46093">
    <property type="entry name" value="ACYL-COA-BINDING DOMAIN-CONTAINING PROTEIN 5"/>
    <property type="match status" value="1"/>
</dbReference>
<dbReference type="Proteomes" id="UP001189429">
    <property type="component" value="Unassembled WGS sequence"/>
</dbReference>
<organism evidence="3 4">
    <name type="scientific">Prorocentrum cordatum</name>
    <dbReference type="NCBI Taxonomy" id="2364126"/>
    <lineage>
        <taxon>Eukaryota</taxon>
        <taxon>Sar</taxon>
        <taxon>Alveolata</taxon>
        <taxon>Dinophyceae</taxon>
        <taxon>Prorocentrales</taxon>
        <taxon>Prorocentraceae</taxon>
        <taxon>Prorocentrum</taxon>
    </lineage>
</organism>
<evidence type="ECO:0000313" key="4">
    <source>
        <dbReference type="Proteomes" id="UP001189429"/>
    </source>
</evidence>
<sequence>MYVYKVLESAWALCTPNGVQPEAVYQSSLVMWEAQYKLFLFGGMRSVGTVSNNLYSYTVSNDTINSDQEIDGSWASISPGGTLPTARYGHTAVANEATASMLLFGGVTDFFVSLDDLWSFDFNSESWTQLSPSGTAPSARYYHATAWWPDQQKMFISGGLGLDAITFVYQNFADMFVYDAVANAWSELTPNGRGIAVPGLYAHSLVLMTDAEQFLVLGGYEGLSTTASEELYGYDIASGTWSELVKTGDIEARVDYVAMWYQGAYDTAGYLEWDDYETMLVFGGLETEASTATGEQLLFSFLPT</sequence>
<gene>
    <name evidence="3" type="ORF">PCOR1329_LOCUS48191</name>
</gene>
<reference evidence="3" key="1">
    <citation type="submission" date="2023-10" db="EMBL/GenBank/DDBJ databases">
        <authorList>
            <person name="Chen Y."/>
            <person name="Shah S."/>
            <person name="Dougan E. K."/>
            <person name="Thang M."/>
            <person name="Chan C."/>
        </authorList>
    </citation>
    <scope>NUCLEOTIDE SEQUENCE [LARGE SCALE GENOMIC DNA]</scope>
</reference>
<protein>
    <submittedName>
        <fullName evidence="3">Uncharacterized protein</fullName>
    </submittedName>
</protein>
<dbReference type="InterPro" id="IPR015915">
    <property type="entry name" value="Kelch-typ_b-propeller"/>
</dbReference>
<keyword evidence="4" id="KW-1185">Reference proteome</keyword>